<evidence type="ECO:0000259" key="1">
    <source>
        <dbReference type="PROSITE" id="PS50994"/>
    </source>
</evidence>
<dbReference type="Proteomes" id="UP000499080">
    <property type="component" value="Unassembled WGS sequence"/>
</dbReference>
<dbReference type="PANTHER" id="PTHR47331:SF1">
    <property type="entry name" value="GAG-LIKE PROTEIN"/>
    <property type="match status" value="1"/>
</dbReference>
<dbReference type="Pfam" id="PF17921">
    <property type="entry name" value="Integrase_H2C2"/>
    <property type="match status" value="1"/>
</dbReference>
<sequence length="1723" mass="196305">MTSETEITALNRKRGNIKSQITKLANALVDKTEHSIPKLQAQLDIVSRLQEKFELLKNDYYKITNTTEFADVESSLDSVEDDLLNLEVSLKTSINQLKCNVQSVSLSNQSKGAPIKLPKIPLPTFCGRFEEWNLFKTQFNDLINENSQLSDNEKLHYLRGSLKGEAKIIETADDDFSSLFKALEQRYEHKRVIVDCHIKNILNLQVMKRESSEDLRILLDNVKKNLRSLKILDFERDKLSNALLLNVVLDKLDRETRKQFELTLKDNEVPDFDACLEFLERRYQILCSIHNNNPTKSNSERSKSFFIKSNKPKKCGACNNQTHSLYQCDKFKAMKLSDRTDLVKRLRACLNCLSEFHVISACNSKRSCFVCKKKHHTLLHKYSTPTTDPNVFPSSELPVASPADMCSVQEVVNNSESNSFLEHSRASFHTNGNCKSVLINSAIIYVKDSQGIRRPLRAILDCASESSFISSNAANVLGLKKQKVNIPICGLNDVSININRRISAQISNAKNDSQWDIDFLLVPKISHLSPSKKINVEHWNIPDNVHLADPTFFIPQKVDLLLGAELFFAFLEKDKIKIGNNLFLQSSCFGYLVSGNISDNNLDISTKYCFLTKNLEALNKTLTNFWEIEDVDYQKTCNSEELTYCNEHFAKTHFRKANGKYVVSMPLKPEFPETMLGNSKMIASKRLDQLWTRLERDPTMKALYSDFLNEYESLHHMEEVKEDADLDAGYYLPHHGILRPDNKTTKLRVVFNASSKTSSGYSLNDLLYKGGVLQEDLFSILIRFRKHIYAFTADIKQMFRMIELNESQTKLQKILWKNSKSSPTKVYELRTVTYGTASAPYLATKVLQQLALDEEKNFPLASKVLLQDFYMDDCLSGSSEFTEFETIQSELRQLLLRGGMTLHKWCSSYSPTTAQEFPLDRNSEEIQVKTLGMIWNSVSDTFTYKANVNINHSYTKRDVLSQIARIYDPVGLLGPVISKAKIFMQQLWLLKLDWYEILPPDISQQWENFIKTLPDLEKIKIPRCFLETNAIRVILHGFADASSKGYGAVIYFQTVPINEESNCRLLCSKSRVAPTKIMTIPRLELSACLLLSKLTHKVISALKMQIESVQLWSDSTIALAWINTPPNLLKTFVSNRVSQIQQLTKDFQWKHIPSECNPADLISRGLDVKALAANDLWWKGPDLENLTASTPDSLPVSSFVTDECYSNELKTIPKLTLKLNIDSNFIDNLLDLTNNFHKLIRILAFIFRFITNCKSGVKQRDSLTLEEYGKAEIFLINHFQARYFAPEIACLKKGSSVSQSSKLKFLNPFIDKDGCIRVGGRISYSNVSCNQKHPIILPAGNKLVKLIFQYYHKRDFHVGQQALLNTVRLKYWPLGGRSIARKVVHECVECFKNKPVMANQIMGDLPPERVTPSSPFQNAGLDLCGPFLIQYKGQRKGTYQKVYVVIFICMATKAIHIDFVSDLTADAIIATLKRFFARRGKSSILFSDNATNFTGASAELKRLYKLVMKNETIANLLASEGIKWKFLPPRAPNFGGLWEAGVKSFKYHLKRVVGSSKLTLEEFLTVIVQIEGILNSRPLTPLSTDTDDFQVLTPGHFLIGKSINAIPEPDVTDKKDNLLHKWQKTQKYVQIIWKRWQNSYLSNLQQRTKWLFKQPSVIPGMMVLIKDPQLPTCSWAIGRIIKSIPGPDGNIRVVDVRTSKGSYRRPLSKIGILPIKDNLLQNN</sequence>
<dbReference type="Pfam" id="PF05380">
    <property type="entry name" value="Peptidase_A17"/>
    <property type="match status" value="1"/>
</dbReference>
<organism evidence="2 3">
    <name type="scientific">Araneus ventricosus</name>
    <name type="common">Orbweaver spider</name>
    <name type="synonym">Epeira ventricosa</name>
    <dbReference type="NCBI Taxonomy" id="182803"/>
    <lineage>
        <taxon>Eukaryota</taxon>
        <taxon>Metazoa</taxon>
        <taxon>Ecdysozoa</taxon>
        <taxon>Arthropoda</taxon>
        <taxon>Chelicerata</taxon>
        <taxon>Arachnida</taxon>
        <taxon>Araneae</taxon>
        <taxon>Araneomorphae</taxon>
        <taxon>Entelegynae</taxon>
        <taxon>Araneoidea</taxon>
        <taxon>Araneidae</taxon>
        <taxon>Araneus</taxon>
    </lineage>
</organism>
<dbReference type="InterPro" id="IPR043502">
    <property type="entry name" value="DNA/RNA_pol_sf"/>
</dbReference>
<dbReference type="InterPro" id="IPR040676">
    <property type="entry name" value="DUF5641"/>
</dbReference>
<dbReference type="GO" id="GO:0003676">
    <property type="term" value="F:nucleic acid binding"/>
    <property type="evidence" value="ECO:0007669"/>
    <property type="project" value="InterPro"/>
</dbReference>
<dbReference type="InterPro" id="IPR036397">
    <property type="entry name" value="RNaseH_sf"/>
</dbReference>
<dbReference type="SUPFAM" id="SSF56672">
    <property type="entry name" value="DNA/RNA polymerases"/>
    <property type="match status" value="1"/>
</dbReference>
<dbReference type="Pfam" id="PF03564">
    <property type="entry name" value="DUF1759"/>
    <property type="match status" value="1"/>
</dbReference>
<dbReference type="EMBL" id="BGPR01004510">
    <property type="protein sequence ID" value="GBN00368.1"/>
    <property type="molecule type" value="Genomic_DNA"/>
</dbReference>
<dbReference type="InterPro" id="IPR008042">
    <property type="entry name" value="Retrotrans_Pao"/>
</dbReference>
<dbReference type="SUPFAM" id="SSF53098">
    <property type="entry name" value="Ribonuclease H-like"/>
    <property type="match status" value="1"/>
</dbReference>
<comment type="caution">
    <text evidence="2">The sequence shown here is derived from an EMBL/GenBank/DDBJ whole genome shotgun (WGS) entry which is preliminary data.</text>
</comment>
<proteinExistence type="predicted"/>
<dbReference type="GO" id="GO:0071897">
    <property type="term" value="P:DNA biosynthetic process"/>
    <property type="evidence" value="ECO:0007669"/>
    <property type="project" value="UniProtKB-ARBA"/>
</dbReference>
<reference evidence="2 3" key="1">
    <citation type="journal article" date="2019" name="Sci. Rep.">
        <title>Orb-weaving spider Araneus ventricosus genome elucidates the spidroin gene catalogue.</title>
        <authorList>
            <person name="Kono N."/>
            <person name="Nakamura H."/>
            <person name="Ohtoshi R."/>
            <person name="Moran D.A.P."/>
            <person name="Shinohara A."/>
            <person name="Yoshida Y."/>
            <person name="Fujiwara M."/>
            <person name="Mori M."/>
            <person name="Tomita M."/>
            <person name="Arakawa K."/>
        </authorList>
    </citation>
    <scope>NUCLEOTIDE SEQUENCE [LARGE SCALE GENOMIC DNA]</scope>
</reference>
<dbReference type="PROSITE" id="PS50994">
    <property type="entry name" value="INTEGRASE"/>
    <property type="match status" value="1"/>
</dbReference>
<name>A0A4Y2KDJ6_ARAVE</name>
<dbReference type="InterPro" id="IPR041588">
    <property type="entry name" value="Integrase_H2C2"/>
</dbReference>
<dbReference type="Pfam" id="PF18701">
    <property type="entry name" value="DUF5641"/>
    <property type="match status" value="1"/>
</dbReference>
<evidence type="ECO:0000313" key="3">
    <source>
        <dbReference type="Proteomes" id="UP000499080"/>
    </source>
</evidence>
<gene>
    <name evidence="2" type="ORF">AVEN_270133_1</name>
</gene>
<dbReference type="GO" id="GO:0015074">
    <property type="term" value="P:DNA integration"/>
    <property type="evidence" value="ECO:0007669"/>
    <property type="project" value="InterPro"/>
</dbReference>
<accession>A0A4Y2KDJ6</accession>
<dbReference type="PANTHER" id="PTHR47331">
    <property type="entry name" value="PHD-TYPE DOMAIN-CONTAINING PROTEIN"/>
    <property type="match status" value="1"/>
</dbReference>
<protein>
    <recommendedName>
        <fullName evidence="1">Integrase catalytic domain-containing protein</fullName>
    </recommendedName>
</protein>
<dbReference type="Gene3D" id="3.30.420.10">
    <property type="entry name" value="Ribonuclease H-like superfamily/Ribonuclease H"/>
    <property type="match status" value="1"/>
</dbReference>
<dbReference type="OrthoDB" id="7756632at2759"/>
<keyword evidence="3" id="KW-1185">Reference proteome</keyword>
<feature type="domain" description="Integrase catalytic" evidence="1">
    <location>
        <begin position="1411"/>
        <end position="1602"/>
    </location>
</feature>
<evidence type="ECO:0000313" key="2">
    <source>
        <dbReference type="EMBL" id="GBN00368.1"/>
    </source>
</evidence>
<dbReference type="InterPro" id="IPR005312">
    <property type="entry name" value="DUF1759"/>
</dbReference>
<dbReference type="InterPro" id="IPR001584">
    <property type="entry name" value="Integrase_cat-core"/>
</dbReference>
<dbReference type="InterPro" id="IPR012337">
    <property type="entry name" value="RNaseH-like_sf"/>
</dbReference>
<dbReference type="GO" id="GO:0042575">
    <property type="term" value="C:DNA polymerase complex"/>
    <property type="evidence" value="ECO:0007669"/>
    <property type="project" value="UniProtKB-ARBA"/>
</dbReference>